<organism evidence="10 11">
    <name type="scientific">Ollibium composti</name>
    <dbReference type="NCBI Taxonomy" id="2675109"/>
    <lineage>
        <taxon>Bacteria</taxon>
        <taxon>Pseudomonadati</taxon>
        <taxon>Pseudomonadota</taxon>
        <taxon>Alphaproteobacteria</taxon>
        <taxon>Hyphomicrobiales</taxon>
        <taxon>Phyllobacteriaceae</taxon>
        <taxon>Ollibium</taxon>
    </lineage>
</organism>
<accession>A0ABY2Q9A6</accession>
<evidence type="ECO:0000256" key="6">
    <source>
        <dbReference type="ARBA" id="ARBA00023251"/>
    </source>
</evidence>
<gene>
    <name evidence="10" type="primary">blaOXA</name>
    <name evidence="10" type="ORF">E6C48_06940</name>
</gene>
<sequence length="269" mass="29395">MRAWIWAAFAVTAVMGHAGAVQAATVCTILADAATGDRLVAEGDCDRRVTPASTFKIAIALMGYDDGFLKDEHSPKLPFKKGYPSWVAAWKADQDPMSWIANSVVWYSQQVTQHLGVEKFDRYIRAFGYGNRDGSGDPGKDNGLTRAWLSSSLKISPAEQIEFLRALTTGKLPVSRHALDMTAAVTALGKLPGGWDLHGKTGTGPFRKADGKPDQNHTYGWFVGWAVRDGRTVVFARLVEEKGKRVTMTAGRSTRDAMIRELPSLLPAR</sequence>
<dbReference type="InterPro" id="IPR001460">
    <property type="entry name" value="PCN-bd_Tpept"/>
</dbReference>
<dbReference type="SUPFAM" id="SSF56601">
    <property type="entry name" value="beta-lactamase/transpeptidase-like"/>
    <property type="match status" value="1"/>
</dbReference>
<comment type="catalytic activity">
    <reaction evidence="1 7">
        <text>a beta-lactam + H2O = a substituted beta-amino acid</text>
        <dbReference type="Rhea" id="RHEA:20401"/>
        <dbReference type="ChEBI" id="CHEBI:15377"/>
        <dbReference type="ChEBI" id="CHEBI:35627"/>
        <dbReference type="ChEBI" id="CHEBI:140347"/>
        <dbReference type="EC" id="3.5.2.6"/>
    </reaction>
</comment>
<protein>
    <recommendedName>
        <fullName evidence="3 7">Beta-lactamase</fullName>
        <ecNumber evidence="3 7">3.5.2.6</ecNumber>
    </recommendedName>
</protein>
<feature type="chain" id="PRO_5046957407" description="Beta-lactamase" evidence="8">
    <location>
        <begin position="24"/>
        <end position="269"/>
    </location>
</feature>
<dbReference type="EC" id="3.5.2.6" evidence="3 7"/>
<evidence type="ECO:0000256" key="5">
    <source>
        <dbReference type="ARBA" id="ARBA00022801"/>
    </source>
</evidence>
<evidence type="ECO:0000256" key="2">
    <source>
        <dbReference type="ARBA" id="ARBA00007898"/>
    </source>
</evidence>
<dbReference type="NCBIfam" id="NF000270">
    <property type="entry name" value="bla_class_D_alt"/>
    <property type="match status" value="1"/>
</dbReference>
<keyword evidence="11" id="KW-1185">Reference proteome</keyword>
<evidence type="ECO:0000313" key="10">
    <source>
        <dbReference type="EMBL" id="THF58343.1"/>
    </source>
</evidence>
<feature type="domain" description="Penicillin-binding protein transpeptidase" evidence="9">
    <location>
        <begin position="27"/>
        <end position="256"/>
    </location>
</feature>
<dbReference type="InterPro" id="IPR012338">
    <property type="entry name" value="Beta-lactam/transpept-like"/>
</dbReference>
<dbReference type="PANTHER" id="PTHR30627">
    <property type="entry name" value="PEPTIDOGLYCAN D,D-TRANSPEPTIDASE"/>
    <property type="match status" value="1"/>
</dbReference>
<dbReference type="Proteomes" id="UP000306441">
    <property type="component" value="Unassembled WGS sequence"/>
</dbReference>
<evidence type="ECO:0000256" key="3">
    <source>
        <dbReference type="ARBA" id="ARBA00012865"/>
    </source>
</evidence>
<dbReference type="InterPro" id="IPR050515">
    <property type="entry name" value="Beta-lactam/transpept"/>
</dbReference>
<reference evidence="10 11" key="1">
    <citation type="submission" date="2019-04" db="EMBL/GenBank/DDBJ databases">
        <title>Mesorhizobium composti sp. nov., isolated from compost.</title>
        <authorList>
            <person name="Lin S.-Y."/>
            <person name="Hameed A."/>
            <person name="Hsieh Y.-T."/>
            <person name="Young C.-C."/>
        </authorList>
    </citation>
    <scope>NUCLEOTIDE SEQUENCE [LARGE SCALE GENOMIC DNA]</scope>
    <source>
        <strain evidence="10 11">CC-YTH430</strain>
    </source>
</reference>
<evidence type="ECO:0000313" key="11">
    <source>
        <dbReference type="Proteomes" id="UP000306441"/>
    </source>
</evidence>
<evidence type="ECO:0000256" key="8">
    <source>
        <dbReference type="SAM" id="SignalP"/>
    </source>
</evidence>
<evidence type="ECO:0000259" key="9">
    <source>
        <dbReference type="Pfam" id="PF00905"/>
    </source>
</evidence>
<keyword evidence="5 7" id="KW-0378">Hydrolase</keyword>
<dbReference type="PANTHER" id="PTHR30627:SF6">
    <property type="entry name" value="BETA-LACTAMASE YBXI-RELATED"/>
    <property type="match status" value="1"/>
</dbReference>
<dbReference type="EMBL" id="SSNY01000003">
    <property type="protein sequence ID" value="THF58343.1"/>
    <property type="molecule type" value="Genomic_DNA"/>
</dbReference>
<dbReference type="Gene3D" id="3.40.710.10">
    <property type="entry name" value="DD-peptidase/beta-lactamase superfamily"/>
    <property type="match status" value="1"/>
</dbReference>
<dbReference type="RefSeq" id="WP_136355450.1">
    <property type="nucleotide sequence ID" value="NZ_SSNY01000003.1"/>
</dbReference>
<evidence type="ECO:0000256" key="7">
    <source>
        <dbReference type="RuleBase" id="RU361140"/>
    </source>
</evidence>
<evidence type="ECO:0000256" key="4">
    <source>
        <dbReference type="ARBA" id="ARBA00022729"/>
    </source>
</evidence>
<keyword evidence="6 7" id="KW-0046">Antibiotic resistance</keyword>
<dbReference type="PROSITE" id="PS00337">
    <property type="entry name" value="BETA_LACTAMASE_D"/>
    <property type="match status" value="1"/>
</dbReference>
<proteinExistence type="inferred from homology"/>
<keyword evidence="4 8" id="KW-0732">Signal</keyword>
<name>A0ABY2Q9A6_9HYPH</name>
<dbReference type="InterPro" id="IPR002137">
    <property type="entry name" value="Beta-lactam_class-D_AS"/>
</dbReference>
<dbReference type="Pfam" id="PF00905">
    <property type="entry name" value="Transpeptidase"/>
    <property type="match status" value="1"/>
</dbReference>
<evidence type="ECO:0000256" key="1">
    <source>
        <dbReference type="ARBA" id="ARBA00001526"/>
    </source>
</evidence>
<comment type="caution">
    <text evidence="10">The sequence shown here is derived from an EMBL/GenBank/DDBJ whole genome shotgun (WGS) entry which is preliminary data.</text>
</comment>
<feature type="signal peptide" evidence="8">
    <location>
        <begin position="1"/>
        <end position="23"/>
    </location>
</feature>
<comment type="similarity">
    <text evidence="2 7">Belongs to the class-D beta-lactamase family.</text>
</comment>